<name>A0A5B7DJR6_PORTR</name>
<dbReference type="AlphaFoldDB" id="A0A5B7DJR6"/>
<reference evidence="1 2" key="1">
    <citation type="submission" date="2019-05" db="EMBL/GenBank/DDBJ databases">
        <title>Another draft genome of Portunus trituberculatus and its Hox gene families provides insights of decapod evolution.</title>
        <authorList>
            <person name="Jeong J.-H."/>
            <person name="Song I."/>
            <person name="Kim S."/>
            <person name="Choi T."/>
            <person name="Kim D."/>
            <person name="Ryu S."/>
            <person name="Kim W."/>
        </authorList>
    </citation>
    <scope>NUCLEOTIDE SEQUENCE [LARGE SCALE GENOMIC DNA]</scope>
    <source>
        <tissue evidence="1">Muscle</tissue>
    </source>
</reference>
<organism evidence="1 2">
    <name type="scientific">Portunus trituberculatus</name>
    <name type="common">Swimming crab</name>
    <name type="synonym">Neptunus trituberculatus</name>
    <dbReference type="NCBI Taxonomy" id="210409"/>
    <lineage>
        <taxon>Eukaryota</taxon>
        <taxon>Metazoa</taxon>
        <taxon>Ecdysozoa</taxon>
        <taxon>Arthropoda</taxon>
        <taxon>Crustacea</taxon>
        <taxon>Multicrustacea</taxon>
        <taxon>Malacostraca</taxon>
        <taxon>Eumalacostraca</taxon>
        <taxon>Eucarida</taxon>
        <taxon>Decapoda</taxon>
        <taxon>Pleocyemata</taxon>
        <taxon>Brachyura</taxon>
        <taxon>Eubrachyura</taxon>
        <taxon>Portunoidea</taxon>
        <taxon>Portunidae</taxon>
        <taxon>Portuninae</taxon>
        <taxon>Portunus</taxon>
    </lineage>
</organism>
<proteinExistence type="predicted"/>
<accession>A0A5B7DJR6</accession>
<sequence length="83" mass="8992">MRRGRWGRLLPRYSHRLASPQGLLGTTSVLHRHSQSAGWGLFPVAPARHALLSCFLFTSPCYSAPSPSSTPPGAAPHCRLSIT</sequence>
<dbReference type="EMBL" id="VSRR010000967">
    <property type="protein sequence ID" value="MPC21367.1"/>
    <property type="molecule type" value="Genomic_DNA"/>
</dbReference>
<gene>
    <name evidence="1" type="ORF">E2C01_014350</name>
</gene>
<comment type="caution">
    <text evidence="1">The sequence shown here is derived from an EMBL/GenBank/DDBJ whole genome shotgun (WGS) entry which is preliminary data.</text>
</comment>
<keyword evidence="2" id="KW-1185">Reference proteome</keyword>
<protein>
    <submittedName>
        <fullName evidence="1">Uncharacterized protein</fullName>
    </submittedName>
</protein>
<dbReference type="Proteomes" id="UP000324222">
    <property type="component" value="Unassembled WGS sequence"/>
</dbReference>
<evidence type="ECO:0000313" key="2">
    <source>
        <dbReference type="Proteomes" id="UP000324222"/>
    </source>
</evidence>
<evidence type="ECO:0000313" key="1">
    <source>
        <dbReference type="EMBL" id="MPC21367.1"/>
    </source>
</evidence>